<sequence length="355" mass="40309">MNIETTKTATTQLLNEYYQISTQAIPTQRAKSEWQDDNKRGFFLGIIQEGETSHTTQLHDLLAANQFAEQQEFSTKVQLADSEHPRTFIDEMFEYYILPFHKNYNSSSSCHTPASSRAPSRTNSAGNISNVPKESELSHRDLKNAVEERDVACLFCWEGNKRKLQGAHIIAQKNIGVAYNESPILLRAGLAQKHQVQNGLLLCSGCHIEFDSLKQYVDVVDNKLVVKVVNETNDPTSEKHMNWERAVRNLRALRIANEEDWARIDNRQAVESNGEMALYFVLGDPTLQPNRDALEFHKTACLIWRMAGGAESDDEYCPYDDDGCTPVDYRTIMKATQMSLSIAVRQFVNQQSLIN</sequence>
<gene>
    <name evidence="3" type="ORF">BDEG_21351</name>
</gene>
<reference evidence="3 4" key="1">
    <citation type="submission" date="2006-10" db="EMBL/GenBank/DDBJ databases">
        <title>The Genome Sequence of Batrachochytrium dendrobatidis JEL423.</title>
        <authorList>
            <consortium name="The Broad Institute Genome Sequencing Platform"/>
            <person name="Birren B."/>
            <person name="Lander E."/>
            <person name="Galagan J."/>
            <person name="Cuomo C."/>
            <person name="Devon K."/>
            <person name="Jaffe D."/>
            <person name="Butler J."/>
            <person name="Alvarez P."/>
            <person name="Gnerre S."/>
            <person name="Grabherr M."/>
            <person name="Kleber M."/>
            <person name="Mauceli E."/>
            <person name="Brockman W."/>
            <person name="Young S."/>
            <person name="LaButti K."/>
            <person name="Sykes S."/>
            <person name="DeCaprio D."/>
            <person name="Crawford M."/>
            <person name="Koehrsen M."/>
            <person name="Engels R."/>
            <person name="Montgomery P."/>
            <person name="Pearson M."/>
            <person name="Howarth C."/>
            <person name="Larson L."/>
            <person name="White J."/>
            <person name="O'Leary S."/>
            <person name="Kodira C."/>
            <person name="Zeng Q."/>
            <person name="Yandava C."/>
            <person name="Alvarado L."/>
            <person name="Longcore J."/>
            <person name="James T."/>
        </authorList>
    </citation>
    <scope>NUCLEOTIDE SEQUENCE [LARGE SCALE GENOMIC DNA]</scope>
    <source>
        <strain evidence="3 4">JEL423</strain>
    </source>
</reference>
<dbReference type="InterPro" id="IPR003615">
    <property type="entry name" value="HNH_nuc"/>
</dbReference>
<proteinExistence type="predicted"/>
<organism evidence="3 4">
    <name type="scientific">Batrachochytrium dendrobatidis (strain JEL423)</name>
    <dbReference type="NCBI Taxonomy" id="403673"/>
    <lineage>
        <taxon>Eukaryota</taxon>
        <taxon>Fungi</taxon>
        <taxon>Fungi incertae sedis</taxon>
        <taxon>Chytridiomycota</taxon>
        <taxon>Chytridiomycota incertae sedis</taxon>
        <taxon>Chytridiomycetes</taxon>
        <taxon>Rhizophydiales</taxon>
        <taxon>Rhizophydiales incertae sedis</taxon>
        <taxon>Batrachochytrium</taxon>
    </lineage>
</organism>
<evidence type="ECO:0000259" key="2">
    <source>
        <dbReference type="Pfam" id="PF13391"/>
    </source>
</evidence>
<dbReference type="AlphaFoldDB" id="A0A177WBY9"/>
<dbReference type="OrthoDB" id="2120759at2759"/>
<dbReference type="Pfam" id="PF13391">
    <property type="entry name" value="HNH_2"/>
    <property type="match status" value="1"/>
</dbReference>
<reference evidence="3 4" key="2">
    <citation type="submission" date="2016-05" db="EMBL/GenBank/DDBJ databases">
        <title>Lineage-specific infection strategies underlie the spectrum of fungal disease in amphibians.</title>
        <authorList>
            <person name="Cuomo C.A."/>
            <person name="Farrer R.A."/>
            <person name="James T."/>
            <person name="Longcore J."/>
            <person name="Birren B."/>
        </authorList>
    </citation>
    <scope>NUCLEOTIDE SEQUENCE [LARGE SCALE GENOMIC DNA]</scope>
    <source>
        <strain evidence="3 4">JEL423</strain>
    </source>
</reference>
<protein>
    <recommendedName>
        <fullName evidence="2">HNH nuclease domain-containing protein</fullName>
    </recommendedName>
</protein>
<accession>A0A177WBY9</accession>
<evidence type="ECO:0000313" key="3">
    <source>
        <dbReference type="EMBL" id="OAJ37316.1"/>
    </source>
</evidence>
<feature type="domain" description="HNH nuclease" evidence="2">
    <location>
        <begin position="154"/>
        <end position="212"/>
    </location>
</feature>
<dbReference type="VEuPathDB" id="FungiDB:BDEG_21351"/>
<evidence type="ECO:0000256" key="1">
    <source>
        <dbReference type="SAM" id="MobiDB-lite"/>
    </source>
</evidence>
<feature type="region of interest" description="Disordered" evidence="1">
    <location>
        <begin position="108"/>
        <end position="139"/>
    </location>
</feature>
<feature type="compositionally biased region" description="Polar residues" evidence="1">
    <location>
        <begin position="108"/>
        <end position="132"/>
    </location>
</feature>
<dbReference type="EMBL" id="DS022300">
    <property type="protein sequence ID" value="OAJ37316.1"/>
    <property type="molecule type" value="Genomic_DNA"/>
</dbReference>
<name>A0A177WBY9_BATDL</name>
<dbReference type="Proteomes" id="UP000077115">
    <property type="component" value="Unassembled WGS sequence"/>
</dbReference>
<evidence type="ECO:0000313" key="4">
    <source>
        <dbReference type="Proteomes" id="UP000077115"/>
    </source>
</evidence>